<dbReference type="KEGG" id="ddz:DSYM_30460"/>
<feature type="region of interest" description="Disordered" evidence="6">
    <location>
        <begin position="432"/>
        <end position="476"/>
    </location>
</feature>
<gene>
    <name evidence="8" type="ORF">DSYM_30460</name>
</gene>
<dbReference type="PROSITE" id="PS50011">
    <property type="entry name" value="PROTEIN_KINASE_DOM"/>
    <property type="match status" value="1"/>
</dbReference>
<evidence type="ECO:0000259" key="7">
    <source>
        <dbReference type="PROSITE" id="PS50011"/>
    </source>
</evidence>
<protein>
    <recommendedName>
        <fullName evidence="7">Protein kinase domain-containing protein</fullName>
    </recommendedName>
</protein>
<evidence type="ECO:0000256" key="6">
    <source>
        <dbReference type="SAM" id="MobiDB-lite"/>
    </source>
</evidence>
<name>A0A809S1C9_9PROT</name>
<evidence type="ECO:0000256" key="4">
    <source>
        <dbReference type="ARBA" id="ARBA00022840"/>
    </source>
</evidence>
<reference evidence="8" key="1">
    <citation type="journal article" name="DNA Res.">
        <title>The physiological potential of anammox bacteria as revealed by their core genome structure.</title>
        <authorList>
            <person name="Okubo T."/>
            <person name="Toyoda A."/>
            <person name="Fukuhara K."/>
            <person name="Uchiyama I."/>
            <person name="Harigaya Y."/>
            <person name="Kuroiwa M."/>
            <person name="Suzuki T."/>
            <person name="Murakami Y."/>
            <person name="Suwa Y."/>
            <person name="Takami H."/>
        </authorList>
    </citation>
    <scope>NUCLEOTIDE SEQUENCE</scope>
    <source>
        <strain evidence="8">317325-3</strain>
    </source>
</reference>
<feature type="compositionally biased region" description="Basic and acidic residues" evidence="6">
    <location>
        <begin position="1"/>
        <end position="11"/>
    </location>
</feature>
<dbReference type="InterPro" id="IPR008271">
    <property type="entry name" value="Ser/Thr_kinase_AS"/>
</dbReference>
<dbReference type="Gene3D" id="1.10.510.10">
    <property type="entry name" value="Transferase(Phosphotransferase) domain 1"/>
    <property type="match status" value="1"/>
</dbReference>
<evidence type="ECO:0000256" key="1">
    <source>
        <dbReference type="ARBA" id="ARBA00022679"/>
    </source>
</evidence>
<evidence type="ECO:0000256" key="3">
    <source>
        <dbReference type="ARBA" id="ARBA00022777"/>
    </source>
</evidence>
<keyword evidence="2 5" id="KW-0547">Nucleotide-binding</keyword>
<dbReference type="InterPro" id="IPR000719">
    <property type="entry name" value="Prot_kinase_dom"/>
</dbReference>
<evidence type="ECO:0000256" key="5">
    <source>
        <dbReference type="PROSITE-ProRule" id="PRU10141"/>
    </source>
</evidence>
<sequence length="554" mass="59764">MPDENIRRESLMGRSSSGAEDESVTPPDSDPGSEPTISSVRIDGTYSLPTRVDPDAPIHHGAVPTEQSRPAAHNHVALPIGYTLQEYTLEAVLGSGGFGITYRARDNTLQRTVAIKEYLPNDLAVRASGQTVCAKTESDTHGYRIGLDGFLAEARVLATFRHPNIVRVTRFFEANNTAYMVMEYERGEPLRDWIKENGPIDEEQLQQMFLPLLQGLEVVHKARVLHRDIKPANIYVREEDGSLVLLDFGAARYAGSGNSRSLTSIVTPGYAPFEQYHTHGAQGPWSDLYALGGVLYWIVTGGKPLEAPSRVRHDSMPSALSLARGRHSERFLRAIDWALSPDEADRPQSVAQFRAVLTGEAPLPAKIAAADAGPPAASKARTRLPLFLAGAGVAGMVLAGIVFYPSAQKPLAAAEAGIPPPLAAPLAEKIPEPSAAPKETPAPQGKKPERKPAAKPVAKDEAAGKAVADKAIPDKPRENVAVPNGTVILKVVPQGEIVVDGKKLGTSPPLTRLPLSAGVKHKIEIYGSGLPHYWTVELQPGEQREILADFERKY</sequence>
<keyword evidence="4 5" id="KW-0067">ATP-binding</keyword>
<feature type="region of interest" description="Disordered" evidence="6">
    <location>
        <begin position="1"/>
        <end position="40"/>
    </location>
</feature>
<dbReference type="SUPFAM" id="SSF56112">
    <property type="entry name" value="Protein kinase-like (PK-like)"/>
    <property type="match status" value="1"/>
</dbReference>
<dbReference type="PROSITE" id="PS00108">
    <property type="entry name" value="PROTEIN_KINASE_ST"/>
    <property type="match status" value="1"/>
</dbReference>
<feature type="domain" description="Protein kinase" evidence="7">
    <location>
        <begin position="87"/>
        <end position="363"/>
    </location>
</feature>
<dbReference type="PROSITE" id="PS00107">
    <property type="entry name" value="PROTEIN_KINASE_ATP"/>
    <property type="match status" value="1"/>
</dbReference>
<evidence type="ECO:0000313" key="9">
    <source>
        <dbReference type="Proteomes" id="UP000662914"/>
    </source>
</evidence>
<dbReference type="AlphaFoldDB" id="A0A809S1C9"/>
<keyword evidence="3" id="KW-0418">Kinase</keyword>
<dbReference type="InterPro" id="IPR017441">
    <property type="entry name" value="Protein_kinase_ATP_BS"/>
</dbReference>
<proteinExistence type="predicted"/>
<dbReference type="InterPro" id="IPR011009">
    <property type="entry name" value="Kinase-like_dom_sf"/>
</dbReference>
<feature type="compositionally biased region" description="Basic and acidic residues" evidence="6">
    <location>
        <begin position="446"/>
        <end position="476"/>
    </location>
</feature>
<dbReference type="CDD" id="cd14014">
    <property type="entry name" value="STKc_PknB_like"/>
    <property type="match status" value="1"/>
</dbReference>
<evidence type="ECO:0000313" key="8">
    <source>
        <dbReference type="EMBL" id="BBO22347.1"/>
    </source>
</evidence>
<dbReference type="GO" id="GO:0004674">
    <property type="term" value="F:protein serine/threonine kinase activity"/>
    <property type="evidence" value="ECO:0007669"/>
    <property type="project" value="TreeGrafter"/>
</dbReference>
<dbReference type="Proteomes" id="UP000662914">
    <property type="component" value="Chromosome"/>
</dbReference>
<organism evidence="8 9">
    <name type="scientific">Candidatus Desulfobacillus denitrificans</name>
    <dbReference type="NCBI Taxonomy" id="2608985"/>
    <lineage>
        <taxon>Bacteria</taxon>
        <taxon>Pseudomonadati</taxon>
        <taxon>Pseudomonadota</taxon>
        <taxon>Betaproteobacteria</taxon>
        <taxon>Candidatus Desulfobacillus</taxon>
    </lineage>
</organism>
<accession>A0A809S1C9</accession>
<dbReference type="PANTHER" id="PTHR43289:SF34">
    <property type="entry name" value="SERINE_THREONINE-PROTEIN KINASE YBDM-RELATED"/>
    <property type="match status" value="1"/>
</dbReference>
<dbReference type="Gene3D" id="3.30.200.20">
    <property type="entry name" value="Phosphorylase Kinase, domain 1"/>
    <property type="match status" value="1"/>
</dbReference>
<dbReference type="EMBL" id="AP021857">
    <property type="protein sequence ID" value="BBO22347.1"/>
    <property type="molecule type" value="Genomic_DNA"/>
</dbReference>
<feature type="binding site" evidence="5">
    <location>
        <position position="116"/>
    </location>
    <ligand>
        <name>ATP</name>
        <dbReference type="ChEBI" id="CHEBI:30616"/>
    </ligand>
</feature>
<evidence type="ECO:0000256" key="2">
    <source>
        <dbReference type="ARBA" id="ARBA00022741"/>
    </source>
</evidence>
<keyword evidence="1" id="KW-0808">Transferase</keyword>
<dbReference type="SMART" id="SM00220">
    <property type="entry name" value="S_TKc"/>
    <property type="match status" value="1"/>
</dbReference>
<dbReference type="GO" id="GO:0005524">
    <property type="term" value="F:ATP binding"/>
    <property type="evidence" value="ECO:0007669"/>
    <property type="project" value="UniProtKB-UniRule"/>
</dbReference>
<dbReference type="Pfam" id="PF00069">
    <property type="entry name" value="Pkinase"/>
    <property type="match status" value="1"/>
</dbReference>
<dbReference type="PANTHER" id="PTHR43289">
    <property type="entry name" value="MITOGEN-ACTIVATED PROTEIN KINASE KINASE KINASE 20-RELATED"/>
    <property type="match status" value="1"/>
</dbReference>